<feature type="non-terminal residue" evidence="1">
    <location>
        <position position="66"/>
    </location>
</feature>
<organism evidence="1">
    <name type="scientific">uncultured Frankineae bacterium</name>
    <dbReference type="NCBI Taxonomy" id="437475"/>
    <lineage>
        <taxon>Bacteria</taxon>
        <taxon>Bacillati</taxon>
        <taxon>Actinomycetota</taxon>
        <taxon>Actinomycetes</taxon>
        <taxon>Frankiales</taxon>
        <taxon>environmental samples</taxon>
    </lineage>
</organism>
<proteinExistence type="predicted"/>
<name>A0A6J4M8B7_9ACTN</name>
<accession>A0A6J4M8B7</accession>
<evidence type="ECO:0000313" key="1">
    <source>
        <dbReference type="EMBL" id="CAA9348579.1"/>
    </source>
</evidence>
<dbReference type="EMBL" id="CADCUE010000204">
    <property type="protein sequence ID" value="CAA9348579.1"/>
    <property type="molecule type" value="Genomic_DNA"/>
</dbReference>
<protein>
    <submittedName>
        <fullName evidence="1">FIG019327: membrane domain</fullName>
    </submittedName>
</protein>
<gene>
    <name evidence="1" type="ORF">AVDCRST_MAG16-2174</name>
</gene>
<sequence length="66" mass="6781">MITQIAVGVVLFVLAVLYVSWTAGRLDRLHARVDAAWAALDAALVRRAAAARAVAAGLAPGPESVA</sequence>
<dbReference type="AlphaFoldDB" id="A0A6J4M8B7"/>
<reference evidence="1" key="1">
    <citation type="submission" date="2020-02" db="EMBL/GenBank/DDBJ databases">
        <authorList>
            <person name="Meier V. D."/>
        </authorList>
    </citation>
    <scope>NUCLEOTIDE SEQUENCE</scope>
    <source>
        <strain evidence="1">AVDCRST_MAG16</strain>
    </source>
</reference>